<reference evidence="1" key="1">
    <citation type="journal article" date="2014" name="Front. Microbiol.">
        <title>High frequency of phylogenetically diverse reductive dehalogenase-homologous genes in deep subseafloor sedimentary metagenomes.</title>
        <authorList>
            <person name="Kawai M."/>
            <person name="Futagami T."/>
            <person name="Toyoda A."/>
            <person name="Takaki Y."/>
            <person name="Nishi S."/>
            <person name="Hori S."/>
            <person name="Arai W."/>
            <person name="Tsubouchi T."/>
            <person name="Morono Y."/>
            <person name="Uchiyama I."/>
            <person name="Ito T."/>
            <person name="Fujiyama A."/>
            <person name="Inagaki F."/>
            <person name="Takami H."/>
        </authorList>
    </citation>
    <scope>NUCLEOTIDE SEQUENCE</scope>
    <source>
        <strain evidence="1">Expedition CK06-06</strain>
    </source>
</reference>
<comment type="caution">
    <text evidence="1">The sequence shown here is derived from an EMBL/GenBank/DDBJ whole genome shotgun (WGS) entry which is preliminary data.</text>
</comment>
<proteinExistence type="predicted"/>
<organism evidence="1">
    <name type="scientific">marine sediment metagenome</name>
    <dbReference type="NCBI Taxonomy" id="412755"/>
    <lineage>
        <taxon>unclassified sequences</taxon>
        <taxon>metagenomes</taxon>
        <taxon>ecological metagenomes</taxon>
    </lineage>
</organism>
<protein>
    <submittedName>
        <fullName evidence="1">Uncharacterized protein</fullName>
    </submittedName>
</protein>
<dbReference type="EMBL" id="BARV01027296">
    <property type="protein sequence ID" value="GAI35665.1"/>
    <property type="molecule type" value="Genomic_DNA"/>
</dbReference>
<dbReference type="AlphaFoldDB" id="X1P9F7"/>
<name>X1P9F7_9ZZZZ</name>
<sequence>MEAVGQMKRIIIYALQPFFHFKPPLTYRPAQAGAEWAYF</sequence>
<evidence type="ECO:0000313" key="1">
    <source>
        <dbReference type="EMBL" id="GAI35665.1"/>
    </source>
</evidence>
<gene>
    <name evidence="1" type="ORF">S06H3_43943</name>
</gene>
<accession>X1P9F7</accession>